<protein>
    <submittedName>
        <fullName evidence="2">Uncharacterized protein</fullName>
    </submittedName>
</protein>
<organism evidence="2 3">
    <name type="scientific">Prunus yedoensis var. nudiflora</name>
    <dbReference type="NCBI Taxonomy" id="2094558"/>
    <lineage>
        <taxon>Eukaryota</taxon>
        <taxon>Viridiplantae</taxon>
        <taxon>Streptophyta</taxon>
        <taxon>Embryophyta</taxon>
        <taxon>Tracheophyta</taxon>
        <taxon>Spermatophyta</taxon>
        <taxon>Magnoliopsida</taxon>
        <taxon>eudicotyledons</taxon>
        <taxon>Gunneridae</taxon>
        <taxon>Pentapetalae</taxon>
        <taxon>rosids</taxon>
        <taxon>fabids</taxon>
        <taxon>Rosales</taxon>
        <taxon>Rosaceae</taxon>
        <taxon>Amygdaloideae</taxon>
        <taxon>Amygdaleae</taxon>
        <taxon>Prunus</taxon>
    </lineage>
</organism>
<name>A0A314ZEZ2_PRUYE</name>
<proteinExistence type="predicted"/>
<feature type="region of interest" description="Disordered" evidence="1">
    <location>
        <begin position="56"/>
        <end position="99"/>
    </location>
</feature>
<sequence>MLLMTLGDTEPVGLSEQLGRHTASLLRNELQLADNPLAVIFNPFYLLEQVQPSLKTGQKAPWASPMRLQRKRSSPGKAWDPPAWASPRANPTWAQTRRR</sequence>
<evidence type="ECO:0000256" key="1">
    <source>
        <dbReference type="SAM" id="MobiDB-lite"/>
    </source>
</evidence>
<comment type="caution">
    <text evidence="2">The sequence shown here is derived from an EMBL/GenBank/DDBJ whole genome shotgun (WGS) entry which is preliminary data.</text>
</comment>
<reference evidence="2 3" key="1">
    <citation type="submission" date="2018-02" db="EMBL/GenBank/DDBJ databases">
        <title>Draft genome of wild Prunus yedoensis var. nudiflora.</title>
        <authorList>
            <person name="Baek S."/>
            <person name="Kim J.-H."/>
            <person name="Choi K."/>
            <person name="Kim G.-B."/>
            <person name="Cho A."/>
            <person name="Jang H."/>
            <person name="Shin C.-H."/>
            <person name="Yu H.-J."/>
            <person name="Mun J.-H."/>
        </authorList>
    </citation>
    <scope>NUCLEOTIDE SEQUENCE [LARGE SCALE GENOMIC DNA]</scope>
    <source>
        <strain evidence="3">cv. Jeju island</strain>
        <tissue evidence="2">Leaf</tissue>
    </source>
</reference>
<dbReference type="Proteomes" id="UP000250321">
    <property type="component" value="Unassembled WGS sequence"/>
</dbReference>
<gene>
    <name evidence="2" type="ORF">Pyn_33374</name>
</gene>
<evidence type="ECO:0000313" key="3">
    <source>
        <dbReference type="Proteomes" id="UP000250321"/>
    </source>
</evidence>
<evidence type="ECO:0000313" key="2">
    <source>
        <dbReference type="EMBL" id="PQQ17879.1"/>
    </source>
</evidence>
<keyword evidence="3" id="KW-1185">Reference proteome</keyword>
<dbReference type="EMBL" id="PJQY01000133">
    <property type="protein sequence ID" value="PQQ17879.1"/>
    <property type="molecule type" value="Genomic_DNA"/>
</dbReference>
<dbReference type="AlphaFoldDB" id="A0A314ZEZ2"/>
<accession>A0A314ZEZ2</accession>